<organism evidence="11 12">
    <name type="scientific">Wenzhouxiangella sediminis</name>
    <dbReference type="NCBI Taxonomy" id="1792836"/>
    <lineage>
        <taxon>Bacteria</taxon>
        <taxon>Pseudomonadati</taxon>
        <taxon>Pseudomonadota</taxon>
        <taxon>Gammaproteobacteria</taxon>
        <taxon>Chromatiales</taxon>
        <taxon>Wenzhouxiangellaceae</taxon>
        <taxon>Wenzhouxiangella</taxon>
    </lineage>
</organism>
<dbReference type="RefSeq" id="WP_116650225.1">
    <property type="nucleotide sequence ID" value="NZ_QUZK01000025.1"/>
</dbReference>
<dbReference type="Pfam" id="PF01554">
    <property type="entry name" value="MatE"/>
    <property type="match status" value="2"/>
</dbReference>
<evidence type="ECO:0000256" key="4">
    <source>
        <dbReference type="ARBA" id="ARBA00022475"/>
    </source>
</evidence>
<keyword evidence="6 10" id="KW-1133">Transmembrane helix</keyword>
<evidence type="ECO:0000313" key="11">
    <source>
        <dbReference type="EMBL" id="RFF30988.1"/>
    </source>
</evidence>
<evidence type="ECO:0000256" key="6">
    <source>
        <dbReference type="ARBA" id="ARBA00022989"/>
    </source>
</evidence>
<dbReference type="GO" id="GO:0042910">
    <property type="term" value="F:xenobiotic transmembrane transporter activity"/>
    <property type="evidence" value="ECO:0007669"/>
    <property type="project" value="InterPro"/>
</dbReference>
<feature type="transmembrane region" description="Helical" evidence="10">
    <location>
        <begin position="353"/>
        <end position="372"/>
    </location>
</feature>
<dbReference type="PANTHER" id="PTHR43298">
    <property type="entry name" value="MULTIDRUG RESISTANCE PROTEIN NORM-RELATED"/>
    <property type="match status" value="1"/>
</dbReference>
<dbReference type="GO" id="GO:0005886">
    <property type="term" value="C:plasma membrane"/>
    <property type="evidence" value="ECO:0007669"/>
    <property type="project" value="UniProtKB-SubCell"/>
</dbReference>
<protein>
    <recommendedName>
        <fullName evidence="9">Multidrug-efflux transporter</fullName>
    </recommendedName>
</protein>
<gene>
    <name evidence="11" type="ORF">DZC52_06010</name>
</gene>
<sequence length="458" mass="49086">MSASTHAPDLPAEIRRTLLLAGPLIIGQVTSYAMTLVDTLMAGRLGALDLGAVAIGSSIWSAGMVFIVGLMMAVSAAVSQLEGAGRRGQAGELTRQALWLALFISALFFFLMRRGDGLMDLIGVEPAVAELAHRYLLAISWGMPALAGMFVLRFFSEGTGHTRPTMYIGVMGIAFNVPLNYVLMFGKLGFPALGAEGCGWASAVVLWLQLVMMAAWVRWRPYYRPFGVFARFSGPDWRELRALLALGLPIGVMVFLEASLFIASALAIGTLGTLPVAAHQVAINFSGLIFMVPLGLSGAITVRVGNAVGRRDRAGARRAGLVGMGMALGFGALASLTMILFPEWIARMYTPDPEVVALAASLLFFAAVFQLADCLQVSAAGALRGLKDTRVPMGYCVLAYWLVGMTLGWWLTFRQDWGPAGMWCGIIAGLTVAALLLGARFLRITSSWEEIREVAEPE</sequence>
<evidence type="ECO:0000256" key="1">
    <source>
        <dbReference type="ARBA" id="ARBA00004429"/>
    </source>
</evidence>
<dbReference type="PIRSF" id="PIRSF006603">
    <property type="entry name" value="DinF"/>
    <property type="match status" value="1"/>
</dbReference>
<comment type="caution">
    <text evidence="11">The sequence shown here is derived from an EMBL/GenBank/DDBJ whole genome shotgun (WGS) entry which is preliminary data.</text>
</comment>
<evidence type="ECO:0000256" key="2">
    <source>
        <dbReference type="ARBA" id="ARBA00022448"/>
    </source>
</evidence>
<keyword evidence="2" id="KW-0813">Transport</keyword>
<feature type="transmembrane region" description="Helical" evidence="10">
    <location>
        <begin position="321"/>
        <end position="341"/>
    </location>
</feature>
<feature type="transmembrane region" description="Helical" evidence="10">
    <location>
        <begin position="18"/>
        <end position="37"/>
    </location>
</feature>
<keyword evidence="5 10" id="KW-0812">Transmembrane</keyword>
<dbReference type="AlphaFoldDB" id="A0A3E1K9S1"/>
<feature type="transmembrane region" description="Helical" evidence="10">
    <location>
        <begin position="57"/>
        <end position="78"/>
    </location>
</feature>
<dbReference type="NCBIfam" id="TIGR00797">
    <property type="entry name" value="matE"/>
    <property type="match status" value="1"/>
</dbReference>
<dbReference type="EMBL" id="QUZK01000025">
    <property type="protein sequence ID" value="RFF30988.1"/>
    <property type="molecule type" value="Genomic_DNA"/>
</dbReference>
<keyword evidence="3" id="KW-0050">Antiport</keyword>
<proteinExistence type="predicted"/>
<dbReference type="InterPro" id="IPR002528">
    <property type="entry name" value="MATE_fam"/>
</dbReference>
<evidence type="ECO:0000313" key="12">
    <source>
        <dbReference type="Proteomes" id="UP000260351"/>
    </source>
</evidence>
<feature type="transmembrane region" description="Helical" evidence="10">
    <location>
        <begin position="281"/>
        <end position="300"/>
    </location>
</feature>
<dbReference type="PANTHER" id="PTHR43298:SF2">
    <property type="entry name" value="FMN_FAD EXPORTER YEEO-RELATED"/>
    <property type="match status" value="1"/>
</dbReference>
<feature type="transmembrane region" description="Helical" evidence="10">
    <location>
        <begin position="167"/>
        <end position="188"/>
    </location>
</feature>
<evidence type="ECO:0000256" key="5">
    <source>
        <dbReference type="ARBA" id="ARBA00022692"/>
    </source>
</evidence>
<evidence type="ECO:0000256" key="10">
    <source>
        <dbReference type="SAM" id="Phobius"/>
    </source>
</evidence>
<dbReference type="GO" id="GO:0006811">
    <property type="term" value="P:monoatomic ion transport"/>
    <property type="evidence" value="ECO:0007669"/>
    <property type="project" value="UniProtKB-KW"/>
</dbReference>
<feature type="transmembrane region" description="Helical" evidence="10">
    <location>
        <begin position="98"/>
        <end position="115"/>
    </location>
</feature>
<keyword evidence="7" id="KW-0406">Ion transport</keyword>
<dbReference type="InterPro" id="IPR050222">
    <property type="entry name" value="MATE_MdtK"/>
</dbReference>
<dbReference type="GO" id="GO:0015297">
    <property type="term" value="F:antiporter activity"/>
    <property type="evidence" value="ECO:0007669"/>
    <property type="project" value="UniProtKB-KW"/>
</dbReference>
<feature type="transmembrane region" description="Helical" evidence="10">
    <location>
        <begin position="393"/>
        <end position="411"/>
    </location>
</feature>
<feature type="transmembrane region" description="Helical" evidence="10">
    <location>
        <begin position="200"/>
        <end position="219"/>
    </location>
</feature>
<name>A0A3E1K9S1_9GAMM</name>
<evidence type="ECO:0000256" key="3">
    <source>
        <dbReference type="ARBA" id="ARBA00022449"/>
    </source>
</evidence>
<keyword evidence="8 10" id="KW-0472">Membrane</keyword>
<reference evidence="11 12" key="1">
    <citation type="submission" date="2018-08" db="EMBL/GenBank/DDBJ databases">
        <title>Wenzhouxiangella salilacus sp. nov., a novel bacterium isolated from a saline lake in Xinjiang Province, China.</title>
        <authorList>
            <person name="Han S."/>
        </authorList>
    </citation>
    <scope>NUCLEOTIDE SEQUENCE [LARGE SCALE GENOMIC DNA]</scope>
    <source>
        <strain evidence="11 12">XDB06</strain>
    </source>
</reference>
<dbReference type="CDD" id="cd13131">
    <property type="entry name" value="MATE_NorM_like"/>
    <property type="match status" value="1"/>
</dbReference>
<feature type="transmembrane region" description="Helical" evidence="10">
    <location>
        <begin position="240"/>
        <end position="269"/>
    </location>
</feature>
<evidence type="ECO:0000256" key="7">
    <source>
        <dbReference type="ARBA" id="ARBA00023065"/>
    </source>
</evidence>
<feature type="transmembrane region" description="Helical" evidence="10">
    <location>
        <begin position="135"/>
        <end position="155"/>
    </location>
</feature>
<dbReference type="OrthoDB" id="9780160at2"/>
<accession>A0A3E1K9S1</accession>
<comment type="subcellular location">
    <subcellularLocation>
        <location evidence="1">Cell inner membrane</location>
        <topology evidence="1">Multi-pass membrane protein</topology>
    </subcellularLocation>
</comment>
<dbReference type="Proteomes" id="UP000260351">
    <property type="component" value="Unassembled WGS sequence"/>
</dbReference>
<evidence type="ECO:0000256" key="8">
    <source>
        <dbReference type="ARBA" id="ARBA00023136"/>
    </source>
</evidence>
<feature type="transmembrane region" description="Helical" evidence="10">
    <location>
        <begin position="417"/>
        <end position="442"/>
    </location>
</feature>
<keyword evidence="4" id="KW-1003">Cell membrane</keyword>
<keyword evidence="12" id="KW-1185">Reference proteome</keyword>
<evidence type="ECO:0000256" key="9">
    <source>
        <dbReference type="ARBA" id="ARBA00031636"/>
    </source>
</evidence>
<dbReference type="InterPro" id="IPR048279">
    <property type="entry name" value="MdtK-like"/>
</dbReference>